<dbReference type="InterPro" id="IPR019808">
    <property type="entry name" value="Histidine_triad_CS"/>
</dbReference>
<proteinExistence type="predicted"/>
<feature type="short sequence motif" description="Histidine triad motif" evidence="1">
    <location>
        <begin position="96"/>
        <end position="100"/>
    </location>
</feature>
<dbReference type="PROSITE" id="PS51084">
    <property type="entry name" value="HIT_2"/>
    <property type="match status" value="1"/>
</dbReference>
<comment type="caution">
    <text evidence="3">The sequence shown here is derived from an EMBL/GenBank/DDBJ whole genome shotgun (WGS) entry which is preliminary data.</text>
</comment>
<dbReference type="InterPro" id="IPR011146">
    <property type="entry name" value="HIT-like"/>
</dbReference>
<feature type="domain" description="HIT" evidence="2">
    <location>
        <begin position="5"/>
        <end position="112"/>
    </location>
</feature>
<protein>
    <submittedName>
        <fullName evidence="3">Histidine triad nucleotide-binding protein</fullName>
    </submittedName>
</protein>
<dbReference type="InterPro" id="IPR001310">
    <property type="entry name" value="Histidine_triad_HIT"/>
</dbReference>
<gene>
    <name evidence="3" type="ORF">NP596_14770</name>
</gene>
<evidence type="ECO:0000259" key="2">
    <source>
        <dbReference type="PROSITE" id="PS51084"/>
    </source>
</evidence>
<sequence length="112" mass="12265">MTDCLFCKMVNGEIKPDVVFEDEKVLAFKDINPQAPMHVLVVPKLHIANLNALREAALGGHMLKIAACIAEEHGVAESGYRAVFNCNDDGGQTVHHLHLHVMGGRRMAWPPG</sequence>
<dbReference type="SUPFAM" id="SSF54197">
    <property type="entry name" value="HIT-like"/>
    <property type="match status" value="1"/>
</dbReference>
<evidence type="ECO:0000313" key="3">
    <source>
        <dbReference type="EMBL" id="MCQ8129720.1"/>
    </source>
</evidence>
<dbReference type="EMBL" id="JANIBK010000093">
    <property type="protein sequence ID" value="MCQ8129720.1"/>
    <property type="molecule type" value="Genomic_DNA"/>
</dbReference>
<evidence type="ECO:0000256" key="1">
    <source>
        <dbReference type="PROSITE-ProRule" id="PRU00464"/>
    </source>
</evidence>
<dbReference type="PROSITE" id="PS00892">
    <property type="entry name" value="HIT_1"/>
    <property type="match status" value="1"/>
</dbReference>
<dbReference type="Gene3D" id="3.30.428.10">
    <property type="entry name" value="HIT-like"/>
    <property type="match status" value="1"/>
</dbReference>
<evidence type="ECO:0000313" key="4">
    <source>
        <dbReference type="Proteomes" id="UP001524586"/>
    </source>
</evidence>
<accession>A0ABT1U786</accession>
<keyword evidence="4" id="KW-1185">Reference proteome</keyword>
<dbReference type="Pfam" id="PF01230">
    <property type="entry name" value="HIT"/>
    <property type="match status" value="1"/>
</dbReference>
<reference evidence="3 4" key="1">
    <citation type="submission" date="2022-07" db="EMBL/GenBank/DDBJ databases">
        <title>Methylomonas rivi sp. nov., Methylomonas rosea sp. nov., Methylomonas aureus sp. nov. and Methylomonas subterranea sp. nov., four novel methanotrophs isolated from a freshwater creek and the deep terrestrial subsurface.</title>
        <authorList>
            <person name="Abin C."/>
            <person name="Sankaranarayanan K."/>
            <person name="Garner C."/>
            <person name="Sindelar R."/>
            <person name="Kotary K."/>
            <person name="Garner R."/>
            <person name="Barclay S."/>
            <person name="Lawson P."/>
            <person name="Krumholz L."/>
        </authorList>
    </citation>
    <scope>NUCLEOTIDE SEQUENCE [LARGE SCALE GENOMIC DNA]</scope>
    <source>
        <strain evidence="3 4">WSC-6</strain>
    </source>
</reference>
<organism evidence="3 4">
    <name type="scientific">Methylomonas rivi</name>
    <dbReference type="NCBI Taxonomy" id="2952226"/>
    <lineage>
        <taxon>Bacteria</taxon>
        <taxon>Pseudomonadati</taxon>
        <taxon>Pseudomonadota</taxon>
        <taxon>Gammaproteobacteria</taxon>
        <taxon>Methylococcales</taxon>
        <taxon>Methylococcaceae</taxon>
        <taxon>Methylomonas</taxon>
    </lineage>
</organism>
<dbReference type="RefSeq" id="WP_256616149.1">
    <property type="nucleotide sequence ID" value="NZ_JANIBK010000093.1"/>
</dbReference>
<dbReference type="CDD" id="cd01276">
    <property type="entry name" value="PKCI_related"/>
    <property type="match status" value="1"/>
</dbReference>
<name>A0ABT1U786_9GAMM</name>
<dbReference type="Proteomes" id="UP001524586">
    <property type="component" value="Unassembled WGS sequence"/>
</dbReference>
<dbReference type="PRINTS" id="PR00332">
    <property type="entry name" value="HISTRIAD"/>
</dbReference>
<dbReference type="PANTHER" id="PTHR23089">
    <property type="entry name" value="HISTIDINE TRIAD HIT PROTEIN"/>
    <property type="match status" value="1"/>
</dbReference>
<dbReference type="InterPro" id="IPR036265">
    <property type="entry name" value="HIT-like_sf"/>
</dbReference>